<evidence type="ECO:0000313" key="1">
    <source>
        <dbReference type="EMBL" id="GFQ89741.1"/>
    </source>
</evidence>
<dbReference type="AlphaFoldDB" id="A0A8X6FVH0"/>
<accession>A0A8X6FVH0</accession>
<organism evidence="1 2">
    <name type="scientific">Trichonephila clavata</name>
    <name type="common">Joro spider</name>
    <name type="synonym">Nephila clavata</name>
    <dbReference type="NCBI Taxonomy" id="2740835"/>
    <lineage>
        <taxon>Eukaryota</taxon>
        <taxon>Metazoa</taxon>
        <taxon>Ecdysozoa</taxon>
        <taxon>Arthropoda</taxon>
        <taxon>Chelicerata</taxon>
        <taxon>Arachnida</taxon>
        <taxon>Araneae</taxon>
        <taxon>Araneomorphae</taxon>
        <taxon>Entelegynae</taxon>
        <taxon>Araneoidea</taxon>
        <taxon>Nephilidae</taxon>
        <taxon>Trichonephila</taxon>
    </lineage>
</organism>
<dbReference type="Proteomes" id="UP000887116">
    <property type="component" value="Unassembled WGS sequence"/>
</dbReference>
<sequence>MVDVSYERDEVVVDALGPQCVEDDIVGDGSECVGYVDPGQGFGVTGSAFSKCWLSRKLCSITRRRG</sequence>
<proteinExistence type="predicted"/>
<gene>
    <name evidence="1" type="ORF">TNCT_358051</name>
</gene>
<name>A0A8X6FVH0_TRICU</name>
<comment type="caution">
    <text evidence="1">The sequence shown here is derived from an EMBL/GenBank/DDBJ whole genome shotgun (WGS) entry which is preliminary data.</text>
</comment>
<keyword evidence="2" id="KW-1185">Reference proteome</keyword>
<reference evidence="1" key="1">
    <citation type="submission" date="2020-07" db="EMBL/GenBank/DDBJ databases">
        <title>Multicomponent nature underlies the extraordinary mechanical properties of spider dragline silk.</title>
        <authorList>
            <person name="Kono N."/>
            <person name="Nakamura H."/>
            <person name="Mori M."/>
            <person name="Yoshida Y."/>
            <person name="Ohtoshi R."/>
            <person name="Malay A.D."/>
            <person name="Moran D.A.P."/>
            <person name="Tomita M."/>
            <person name="Numata K."/>
            <person name="Arakawa K."/>
        </authorList>
    </citation>
    <scope>NUCLEOTIDE SEQUENCE</scope>
</reference>
<evidence type="ECO:0000313" key="2">
    <source>
        <dbReference type="Proteomes" id="UP000887116"/>
    </source>
</evidence>
<dbReference type="EMBL" id="BMAO01013567">
    <property type="protein sequence ID" value="GFQ89741.1"/>
    <property type="molecule type" value="Genomic_DNA"/>
</dbReference>
<protein>
    <submittedName>
        <fullName evidence="1">Uncharacterized protein</fullName>
    </submittedName>
</protein>